<evidence type="ECO:0000256" key="1">
    <source>
        <dbReference type="SAM" id="Phobius"/>
    </source>
</evidence>
<feature type="transmembrane region" description="Helical" evidence="1">
    <location>
        <begin position="105"/>
        <end position="124"/>
    </location>
</feature>
<evidence type="ECO:0000313" key="3">
    <source>
        <dbReference type="EMBL" id="GAL35955.1"/>
    </source>
</evidence>
<feature type="transmembrane region" description="Helical" evidence="1">
    <location>
        <begin position="77"/>
        <end position="99"/>
    </location>
</feature>
<feature type="transmembrane region" description="Helical" evidence="1">
    <location>
        <begin position="230"/>
        <end position="249"/>
    </location>
</feature>
<dbReference type="EMBL" id="BBMT01000008">
    <property type="protein sequence ID" value="GAL35955.1"/>
    <property type="molecule type" value="Genomic_DNA"/>
</dbReference>
<sequence length="274" mass="30806">MLIWLMWSIIYLAVPFNLAVVMEHGYLAEREGYIGYLLQTPINTLFEGGMVHLWYIPSLALSVLIISWFANNKLFQLLLPVAAIVYVYGLIAGSYQVITDVEAPIFTRNGPFFALLMVAIGFEVRRNDWRMGSRPAVALALTGMMFHFTEAYFLHQKGHEFFTNDYLIGTVPLSVGLLFWLISNPNLGKHNYWHTLAKLTLPVYVCHILVAIIANNIAGFAGLSGPLRDGVVFSFTLVGSYILAYTIELTPLSCRNLRQLGSTTLKKLEYQSNS</sequence>
<protein>
    <submittedName>
        <fullName evidence="3">Fucose 4-O-acetylase</fullName>
    </submittedName>
</protein>
<proteinExistence type="predicted"/>
<reference evidence="3 4" key="2">
    <citation type="submission" date="2014-09" db="EMBL/GenBank/DDBJ databases">
        <authorList>
            <consortium name="NBRP consortium"/>
            <person name="Sawabe T."/>
            <person name="Meirelles P."/>
            <person name="Nakanishi M."/>
            <person name="Sayaka M."/>
            <person name="Hattori M."/>
            <person name="Ohkuma M."/>
        </authorList>
    </citation>
    <scope>NUCLEOTIDE SEQUENCE [LARGE SCALE GENOMIC DNA]</scope>
    <source>
        <strain evidence="3 4">JCM 19240</strain>
    </source>
</reference>
<reference evidence="3 4" key="1">
    <citation type="submission" date="2014-09" db="EMBL/GenBank/DDBJ databases">
        <title>Vibrio maritimus JCM 19240. (C210) whole genome shotgun sequence.</title>
        <authorList>
            <person name="Sawabe T."/>
            <person name="Meirelles P."/>
            <person name="Nakanishi M."/>
            <person name="Sayaka M."/>
            <person name="Hattori M."/>
            <person name="Ohkuma M."/>
        </authorList>
    </citation>
    <scope>NUCLEOTIDE SEQUENCE [LARGE SCALE GENOMIC DNA]</scope>
    <source>
        <strain evidence="3 4">JCM 19240</strain>
    </source>
</reference>
<organism evidence="3 4">
    <name type="scientific">Vibrio maritimus</name>
    <dbReference type="NCBI Taxonomy" id="990268"/>
    <lineage>
        <taxon>Bacteria</taxon>
        <taxon>Pseudomonadati</taxon>
        <taxon>Pseudomonadota</taxon>
        <taxon>Gammaproteobacteria</taxon>
        <taxon>Vibrionales</taxon>
        <taxon>Vibrionaceae</taxon>
        <taxon>Vibrio</taxon>
    </lineage>
</organism>
<name>A0A090T7L1_9VIBR</name>
<dbReference type="GO" id="GO:0016747">
    <property type="term" value="F:acyltransferase activity, transferring groups other than amino-acyl groups"/>
    <property type="evidence" value="ECO:0007669"/>
    <property type="project" value="InterPro"/>
</dbReference>
<feature type="transmembrane region" description="Helical" evidence="1">
    <location>
        <begin position="199"/>
        <end position="218"/>
    </location>
</feature>
<feature type="transmembrane region" description="Helical" evidence="1">
    <location>
        <begin position="136"/>
        <end position="154"/>
    </location>
</feature>
<evidence type="ECO:0000313" key="4">
    <source>
        <dbReference type="Proteomes" id="UP000029224"/>
    </source>
</evidence>
<gene>
    <name evidence="3" type="ORF">JCM19240_4890</name>
</gene>
<dbReference type="Pfam" id="PF01757">
    <property type="entry name" value="Acyl_transf_3"/>
    <property type="match status" value="1"/>
</dbReference>
<dbReference type="InterPro" id="IPR002656">
    <property type="entry name" value="Acyl_transf_3_dom"/>
</dbReference>
<keyword evidence="1" id="KW-1133">Transmembrane helix</keyword>
<evidence type="ECO:0000259" key="2">
    <source>
        <dbReference type="Pfam" id="PF01757"/>
    </source>
</evidence>
<comment type="caution">
    <text evidence="3">The sequence shown here is derived from an EMBL/GenBank/DDBJ whole genome shotgun (WGS) entry which is preliminary data.</text>
</comment>
<keyword evidence="4" id="KW-1185">Reference proteome</keyword>
<feature type="transmembrane region" description="Helical" evidence="1">
    <location>
        <begin position="53"/>
        <end position="70"/>
    </location>
</feature>
<keyword evidence="1" id="KW-0812">Transmembrane</keyword>
<dbReference type="Proteomes" id="UP000029224">
    <property type="component" value="Unassembled WGS sequence"/>
</dbReference>
<feature type="domain" description="Acyltransferase 3" evidence="2">
    <location>
        <begin position="5"/>
        <end position="244"/>
    </location>
</feature>
<accession>A0A090T7L1</accession>
<dbReference type="AlphaFoldDB" id="A0A090T7L1"/>
<feature type="transmembrane region" description="Helical" evidence="1">
    <location>
        <begin position="166"/>
        <end position="187"/>
    </location>
</feature>
<keyword evidence="1" id="KW-0472">Membrane</keyword>